<protein>
    <submittedName>
        <fullName evidence="2">Uncharacterized protein</fullName>
    </submittedName>
</protein>
<dbReference type="EMBL" id="CAJNOC010000100">
    <property type="protein sequence ID" value="CAF0714989.1"/>
    <property type="molecule type" value="Genomic_DNA"/>
</dbReference>
<organism evidence="2 3">
    <name type="scientific">Brachionus calyciflorus</name>
    <dbReference type="NCBI Taxonomy" id="104777"/>
    <lineage>
        <taxon>Eukaryota</taxon>
        <taxon>Metazoa</taxon>
        <taxon>Spiralia</taxon>
        <taxon>Gnathifera</taxon>
        <taxon>Rotifera</taxon>
        <taxon>Eurotatoria</taxon>
        <taxon>Monogononta</taxon>
        <taxon>Pseudotrocha</taxon>
        <taxon>Ploima</taxon>
        <taxon>Brachionidae</taxon>
        <taxon>Brachionus</taxon>
    </lineage>
</organism>
<dbReference type="AlphaFoldDB" id="A0A813M495"/>
<dbReference type="Proteomes" id="UP000663879">
    <property type="component" value="Unassembled WGS sequence"/>
</dbReference>
<accession>A0A813M495</accession>
<comment type="caution">
    <text evidence="2">The sequence shown here is derived from an EMBL/GenBank/DDBJ whole genome shotgun (WGS) entry which is preliminary data.</text>
</comment>
<proteinExistence type="predicted"/>
<gene>
    <name evidence="2" type="ORF">OXX778_LOCUS1534</name>
</gene>
<reference evidence="2" key="1">
    <citation type="submission" date="2021-02" db="EMBL/GenBank/DDBJ databases">
        <authorList>
            <person name="Nowell W R."/>
        </authorList>
    </citation>
    <scope>NUCLEOTIDE SEQUENCE</scope>
    <source>
        <strain evidence="2">Ploen Becks lab</strain>
    </source>
</reference>
<feature type="transmembrane region" description="Helical" evidence="1">
    <location>
        <begin position="7"/>
        <end position="27"/>
    </location>
</feature>
<evidence type="ECO:0000256" key="1">
    <source>
        <dbReference type="SAM" id="Phobius"/>
    </source>
</evidence>
<name>A0A813M495_9BILA</name>
<dbReference type="OrthoDB" id="10406015at2759"/>
<keyword evidence="1" id="KW-1133">Transmembrane helix</keyword>
<sequence>MSFCTNILIKFNLTALLVVMFFVGNTYQSYICPLFKCSPDIVSLNHYTLNSTFDIICKFSKKVEDPSDIVWKFNMGNHQRIITDMDGGVLAPFKHTLINDDSSFYSISKLTVYLVNASYYTNYSLLHLSDMCQQNVRINLQERALSYTNGSSKLKFDFVYKILMIFAIVHKIRIR</sequence>
<evidence type="ECO:0000313" key="2">
    <source>
        <dbReference type="EMBL" id="CAF0714989.1"/>
    </source>
</evidence>
<keyword evidence="1" id="KW-0812">Transmembrane</keyword>
<keyword evidence="3" id="KW-1185">Reference proteome</keyword>
<keyword evidence="1" id="KW-0472">Membrane</keyword>
<evidence type="ECO:0000313" key="3">
    <source>
        <dbReference type="Proteomes" id="UP000663879"/>
    </source>
</evidence>